<dbReference type="Proteomes" id="UP001329915">
    <property type="component" value="Chromosome"/>
</dbReference>
<protein>
    <submittedName>
        <fullName evidence="2">Cobalamin-dependent protein</fullName>
    </submittedName>
</protein>
<dbReference type="Gene3D" id="3.40.50.280">
    <property type="entry name" value="Cobalamin-binding domain"/>
    <property type="match status" value="1"/>
</dbReference>
<dbReference type="InterPro" id="IPR028991">
    <property type="entry name" value="KamE_N"/>
</dbReference>
<proteinExistence type="predicted"/>
<evidence type="ECO:0000313" key="2">
    <source>
        <dbReference type="EMBL" id="WRO23305.1"/>
    </source>
</evidence>
<dbReference type="AlphaFoldDB" id="A0AAU0UQS5"/>
<feature type="domain" description="B12-binding" evidence="1">
    <location>
        <begin position="106"/>
        <end position="249"/>
    </location>
</feature>
<dbReference type="RefSeq" id="WP_366922687.1">
    <property type="nucleotide sequence ID" value="NZ_CP121694.1"/>
</dbReference>
<dbReference type="Pfam" id="PF16554">
    <property type="entry name" value="OAM_dimer"/>
    <property type="match status" value="1"/>
</dbReference>
<dbReference type="PROSITE" id="PS51332">
    <property type="entry name" value="B12_BINDING"/>
    <property type="match status" value="1"/>
</dbReference>
<reference evidence="2 3" key="1">
    <citation type="submission" date="2023-04" db="EMBL/GenBank/DDBJ databases">
        <authorList>
            <person name="Hsu D."/>
        </authorList>
    </citation>
    <scope>NUCLEOTIDE SEQUENCE [LARGE SCALE GENOMIC DNA]</scope>
    <source>
        <strain evidence="2 3">MK1</strain>
    </source>
</reference>
<dbReference type="InterPro" id="IPR006158">
    <property type="entry name" value="Cobalamin-bd"/>
</dbReference>
<dbReference type="Pfam" id="PF02310">
    <property type="entry name" value="B12-binding"/>
    <property type="match status" value="1"/>
</dbReference>
<accession>A0AAU0UQS5</accession>
<gene>
    <name evidence="2" type="ORF">MFMK1_003162</name>
</gene>
<dbReference type="GO" id="GO:0046983">
    <property type="term" value="F:protein dimerization activity"/>
    <property type="evidence" value="ECO:0007669"/>
    <property type="project" value="InterPro"/>
</dbReference>
<dbReference type="GO" id="GO:0046872">
    <property type="term" value="F:metal ion binding"/>
    <property type="evidence" value="ECO:0007669"/>
    <property type="project" value="InterPro"/>
</dbReference>
<keyword evidence="3" id="KW-1185">Reference proteome</keyword>
<evidence type="ECO:0000313" key="3">
    <source>
        <dbReference type="Proteomes" id="UP001329915"/>
    </source>
</evidence>
<dbReference type="InterPro" id="IPR036724">
    <property type="entry name" value="Cobalamin-bd_sf"/>
</dbReference>
<sequence length="249" mass="27462">MAVELSRVRPYGDTLDDGAVQLSFTLPVPTGEEARQAALMMAAQMGLKNARVVWMDRIGENFTYIILYAQSPHWVDYTAIQVVKPDYQLMQSSEINTFIKKNLGRKITVLGACIESDAHTVGIDAIMNMKGYDMHKGLESYPEINAINLGAQVPAEELVARAVQEQADALLISQVVTQRDIHVKNLTRLIELLEAEELRDELVVIVGGPHITPELAKELGYDAGFSTGTYPEDVASFLVQLMAGSVKQQ</sequence>
<dbReference type="Gene3D" id="3.30.30.60">
    <property type="entry name" value="D-lysine 5,6-aminomutase beta subunit KamE, N-terminal domain"/>
    <property type="match status" value="1"/>
</dbReference>
<dbReference type="EMBL" id="CP121694">
    <property type="protein sequence ID" value="WRO23305.1"/>
    <property type="molecule type" value="Genomic_DNA"/>
</dbReference>
<dbReference type="KEGG" id="dbc:MFMK1_003162"/>
<organism evidence="2 3">
    <name type="scientific">Metallumcola ferriviriculae</name>
    <dbReference type="NCBI Taxonomy" id="3039180"/>
    <lineage>
        <taxon>Bacteria</taxon>
        <taxon>Bacillati</taxon>
        <taxon>Bacillota</taxon>
        <taxon>Clostridia</taxon>
        <taxon>Neomoorellales</taxon>
        <taxon>Desulfitibacteraceae</taxon>
        <taxon>Metallumcola</taxon>
    </lineage>
</organism>
<name>A0AAU0UQS5_9FIRM</name>
<dbReference type="SUPFAM" id="SSF52242">
    <property type="entry name" value="Cobalamin (vitamin B12)-binding domain"/>
    <property type="match status" value="1"/>
</dbReference>
<evidence type="ECO:0000259" key="1">
    <source>
        <dbReference type="PROSITE" id="PS51332"/>
    </source>
</evidence>
<dbReference type="SUPFAM" id="SSF117778">
    <property type="entry name" value="D-lysine 5,6-aminomutase beta subunit KamE, N-terminal domain"/>
    <property type="match status" value="1"/>
</dbReference>
<dbReference type="GO" id="GO:0031419">
    <property type="term" value="F:cobalamin binding"/>
    <property type="evidence" value="ECO:0007669"/>
    <property type="project" value="InterPro"/>
</dbReference>
<dbReference type="InterPro" id="IPR036843">
    <property type="entry name" value="KamE_N_sf"/>
</dbReference>